<dbReference type="WBParaSite" id="maker-unitig_30046-snap-gene-0.2-mRNA-1">
    <property type="protein sequence ID" value="maker-unitig_30046-snap-gene-0.2-mRNA-1"/>
    <property type="gene ID" value="maker-unitig_30046-snap-gene-0.2"/>
</dbReference>
<evidence type="ECO:0000256" key="1">
    <source>
        <dbReference type="SAM" id="MobiDB-lite"/>
    </source>
</evidence>
<feature type="region of interest" description="Disordered" evidence="1">
    <location>
        <begin position="1"/>
        <end position="30"/>
    </location>
</feature>
<protein>
    <submittedName>
        <fullName evidence="3">Uncharacterized protein</fullName>
    </submittedName>
</protein>
<evidence type="ECO:0000313" key="2">
    <source>
        <dbReference type="Proteomes" id="UP000095280"/>
    </source>
</evidence>
<sequence length="78" mass="8814">TRWTIKNEFQGSGETPPHDGLPRQQTGDCRQDCSRAAPEFFEEMLGRSNGPALCWPIRQGRHHQAAAGQEKPTQIRLE</sequence>
<accession>A0A1I8FEI3</accession>
<reference evidence="3" key="1">
    <citation type="submission" date="2016-11" db="UniProtKB">
        <authorList>
            <consortium name="WormBaseParasite"/>
        </authorList>
    </citation>
    <scope>IDENTIFICATION</scope>
</reference>
<feature type="compositionally biased region" description="Polar residues" evidence="1">
    <location>
        <begin position="1"/>
        <end position="13"/>
    </location>
</feature>
<dbReference type="Proteomes" id="UP000095280">
    <property type="component" value="Unplaced"/>
</dbReference>
<dbReference type="AlphaFoldDB" id="A0A1I8FEI3"/>
<organism evidence="2 3">
    <name type="scientific">Macrostomum lignano</name>
    <dbReference type="NCBI Taxonomy" id="282301"/>
    <lineage>
        <taxon>Eukaryota</taxon>
        <taxon>Metazoa</taxon>
        <taxon>Spiralia</taxon>
        <taxon>Lophotrochozoa</taxon>
        <taxon>Platyhelminthes</taxon>
        <taxon>Rhabditophora</taxon>
        <taxon>Macrostomorpha</taxon>
        <taxon>Macrostomida</taxon>
        <taxon>Macrostomidae</taxon>
        <taxon>Macrostomum</taxon>
    </lineage>
</organism>
<keyword evidence="2" id="KW-1185">Reference proteome</keyword>
<proteinExistence type="predicted"/>
<evidence type="ECO:0000313" key="3">
    <source>
        <dbReference type="WBParaSite" id="maker-unitig_30046-snap-gene-0.2-mRNA-1"/>
    </source>
</evidence>
<name>A0A1I8FEI3_9PLAT</name>